<proteinExistence type="predicted"/>
<name>A0A2S7U017_9BACT</name>
<evidence type="ECO:0000313" key="3">
    <source>
        <dbReference type="Proteomes" id="UP000239907"/>
    </source>
</evidence>
<reference evidence="2 3" key="1">
    <citation type="submission" date="2016-12" db="EMBL/GenBank/DDBJ databases">
        <title>Study of bacterial adaptation to deep sea.</title>
        <authorList>
            <person name="Song J."/>
            <person name="Yoshizawa S."/>
            <person name="Kogure K."/>
        </authorList>
    </citation>
    <scope>NUCLEOTIDE SEQUENCE [LARGE SCALE GENOMIC DNA]</scope>
    <source>
        <strain evidence="2 3">SAORIC-165</strain>
    </source>
</reference>
<accession>A0A2S7U017</accession>
<evidence type="ECO:0000313" key="2">
    <source>
        <dbReference type="EMBL" id="PQJ27662.1"/>
    </source>
</evidence>
<gene>
    <name evidence="2" type="ORF">BSZ32_03545</name>
</gene>
<dbReference type="AlphaFoldDB" id="A0A2S7U017"/>
<sequence>MINSMKNSIRRFFGGKRIQPVKSVKRTKSMAALTQRSGFDVDLQPEFRVLITSGLGYGNVGDEAQAAASVGRWKELLPECSVLLLSPNPEYTRKTHKVKSSWSSRVLWFSSNNSKTYWQSKGRFKFLFARMWFRQTLSARFLRAGWPISFATAEEMTLLKQIRDTSVLHISGGGFLTGMTSSRLWDFSLVMRLCQILDTPYLLTGQTIGVFKSPLDKWLAKKSLCKADVIYLRDQGISENDLKGIGITGDHVKSTFDDAVFFESLADEEVKTVLIDNGIDPERPYFIANYHYWGQDDEMKLKSSSRFAELTKRLMEKSGCQVLFVPMTPTDVDAEKDVMALMGNEGSLLDYKFDYQTARGVYRFASFVFTMKHHPIIFGYGEGIPVVSVALDDYYYHKNKGAMANCGHQDYCLSNEVFFGEQAISTCDKFLAIRDELAFEVQQWVEAAKPIAMEPLERCLAINKFTS</sequence>
<dbReference type="EMBL" id="MQWA01000001">
    <property type="protein sequence ID" value="PQJ27662.1"/>
    <property type="molecule type" value="Genomic_DNA"/>
</dbReference>
<dbReference type="InterPro" id="IPR007345">
    <property type="entry name" value="Polysacch_pyruvyl_Trfase"/>
</dbReference>
<dbReference type="Proteomes" id="UP000239907">
    <property type="component" value="Unassembled WGS sequence"/>
</dbReference>
<evidence type="ECO:0000259" key="1">
    <source>
        <dbReference type="Pfam" id="PF04230"/>
    </source>
</evidence>
<keyword evidence="3" id="KW-1185">Reference proteome</keyword>
<feature type="domain" description="Polysaccharide pyruvyl transferase" evidence="1">
    <location>
        <begin position="59"/>
        <end position="392"/>
    </location>
</feature>
<dbReference type="OrthoDB" id="3199616at2"/>
<dbReference type="PANTHER" id="PTHR36836:SF1">
    <property type="entry name" value="COLANIC ACID BIOSYNTHESIS PROTEIN WCAK"/>
    <property type="match status" value="1"/>
</dbReference>
<organism evidence="2 3">
    <name type="scientific">Rubritalea profundi</name>
    <dbReference type="NCBI Taxonomy" id="1658618"/>
    <lineage>
        <taxon>Bacteria</taxon>
        <taxon>Pseudomonadati</taxon>
        <taxon>Verrucomicrobiota</taxon>
        <taxon>Verrucomicrobiia</taxon>
        <taxon>Verrucomicrobiales</taxon>
        <taxon>Rubritaleaceae</taxon>
        <taxon>Rubritalea</taxon>
    </lineage>
</organism>
<comment type="caution">
    <text evidence="2">The sequence shown here is derived from an EMBL/GenBank/DDBJ whole genome shotgun (WGS) entry which is preliminary data.</text>
</comment>
<protein>
    <recommendedName>
        <fullName evidence="1">Polysaccharide pyruvyl transferase domain-containing protein</fullName>
    </recommendedName>
</protein>
<dbReference type="Pfam" id="PF04230">
    <property type="entry name" value="PS_pyruv_trans"/>
    <property type="match status" value="1"/>
</dbReference>
<dbReference type="PANTHER" id="PTHR36836">
    <property type="entry name" value="COLANIC ACID BIOSYNTHESIS PROTEIN WCAK"/>
    <property type="match status" value="1"/>
</dbReference>